<feature type="signal peptide" evidence="1">
    <location>
        <begin position="1"/>
        <end position="16"/>
    </location>
</feature>
<feature type="chain" id="PRO_5011743543" evidence="1">
    <location>
        <begin position="17"/>
        <end position="108"/>
    </location>
</feature>
<organism evidence="2 3">
    <name type="scientific">Amycolatopsis saalfeldensis</name>
    <dbReference type="NCBI Taxonomy" id="394193"/>
    <lineage>
        <taxon>Bacteria</taxon>
        <taxon>Bacillati</taxon>
        <taxon>Actinomycetota</taxon>
        <taxon>Actinomycetes</taxon>
        <taxon>Pseudonocardiales</taxon>
        <taxon>Pseudonocardiaceae</taxon>
        <taxon>Amycolatopsis</taxon>
    </lineage>
</organism>
<accession>A0A1H8TG51</accession>
<dbReference type="AlphaFoldDB" id="A0A1H8TG51"/>
<dbReference type="Proteomes" id="UP000198582">
    <property type="component" value="Unassembled WGS sequence"/>
</dbReference>
<evidence type="ECO:0000256" key="1">
    <source>
        <dbReference type="SAM" id="SignalP"/>
    </source>
</evidence>
<protein>
    <submittedName>
        <fullName evidence="2">Uncharacterized protein</fullName>
    </submittedName>
</protein>
<reference evidence="2 3" key="1">
    <citation type="submission" date="2016-10" db="EMBL/GenBank/DDBJ databases">
        <authorList>
            <person name="de Groot N.N."/>
        </authorList>
    </citation>
    <scope>NUCLEOTIDE SEQUENCE [LARGE SCALE GENOMIC DNA]</scope>
    <source>
        <strain evidence="2 3">DSM 44993</strain>
    </source>
</reference>
<proteinExistence type="predicted"/>
<gene>
    <name evidence="2" type="ORF">SAMN04489732_102589</name>
</gene>
<evidence type="ECO:0000313" key="2">
    <source>
        <dbReference type="EMBL" id="SEO89594.1"/>
    </source>
</evidence>
<name>A0A1H8TG51_9PSEU</name>
<dbReference type="EMBL" id="FOEF01000002">
    <property type="protein sequence ID" value="SEO89594.1"/>
    <property type="molecule type" value="Genomic_DNA"/>
</dbReference>
<keyword evidence="1" id="KW-0732">Signal</keyword>
<evidence type="ECO:0000313" key="3">
    <source>
        <dbReference type="Proteomes" id="UP000198582"/>
    </source>
</evidence>
<keyword evidence="3" id="KW-1185">Reference proteome</keyword>
<sequence>MALVFFAVLMYFSAKAANCAAGVEWVMEGKSWVRVYELKSIKAYTYSNDLNLHLIDAGGRKLQVSVTLLQSDRQIWDLTYNGILHSAVKNGAETNQLARGTLKLPRDG</sequence>